<gene>
    <name evidence="1" type="ORF">ACFFGV_18350</name>
</gene>
<evidence type="ECO:0000313" key="1">
    <source>
        <dbReference type="EMBL" id="MFC0525549.1"/>
    </source>
</evidence>
<reference evidence="1 2" key="1">
    <citation type="submission" date="2024-09" db="EMBL/GenBank/DDBJ databases">
        <authorList>
            <person name="Sun Q."/>
            <person name="Mori K."/>
        </authorList>
    </citation>
    <scope>NUCLEOTIDE SEQUENCE [LARGE SCALE GENOMIC DNA]</scope>
    <source>
        <strain evidence="1 2">NCAIM B.02529</strain>
    </source>
</reference>
<comment type="caution">
    <text evidence="1">The sequence shown here is derived from an EMBL/GenBank/DDBJ whole genome shotgun (WGS) entry which is preliminary data.</text>
</comment>
<accession>A0ABV6LT07</accession>
<sequence>MKLIRWSYSRRNMVRAYFDTHPNSVFYFRRMKRCFLLYSLDWREEDPFVDTASREEMQLLLNKAMGRKTAYQNRKHHTG</sequence>
<dbReference type="Proteomes" id="UP001589836">
    <property type="component" value="Unassembled WGS sequence"/>
</dbReference>
<dbReference type="RefSeq" id="WP_377350938.1">
    <property type="nucleotide sequence ID" value="NZ_JBHLTP010000013.1"/>
</dbReference>
<proteinExistence type="predicted"/>
<keyword evidence="2" id="KW-1185">Reference proteome</keyword>
<dbReference type="EMBL" id="JBHLTP010000013">
    <property type="protein sequence ID" value="MFC0525549.1"/>
    <property type="molecule type" value="Genomic_DNA"/>
</dbReference>
<protein>
    <submittedName>
        <fullName evidence="1">Uncharacterized protein</fullName>
    </submittedName>
</protein>
<name>A0ABV6LT07_9BACI</name>
<organism evidence="1 2">
    <name type="scientific">Pontibacillus salicampi</name>
    <dbReference type="NCBI Taxonomy" id="1449801"/>
    <lineage>
        <taxon>Bacteria</taxon>
        <taxon>Bacillati</taxon>
        <taxon>Bacillota</taxon>
        <taxon>Bacilli</taxon>
        <taxon>Bacillales</taxon>
        <taxon>Bacillaceae</taxon>
        <taxon>Pontibacillus</taxon>
    </lineage>
</organism>
<evidence type="ECO:0000313" key="2">
    <source>
        <dbReference type="Proteomes" id="UP001589836"/>
    </source>
</evidence>